<organism evidence="1 2">
    <name type="scientific">Stylosanthes scabra</name>
    <dbReference type="NCBI Taxonomy" id="79078"/>
    <lineage>
        <taxon>Eukaryota</taxon>
        <taxon>Viridiplantae</taxon>
        <taxon>Streptophyta</taxon>
        <taxon>Embryophyta</taxon>
        <taxon>Tracheophyta</taxon>
        <taxon>Spermatophyta</taxon>
        <taxon>Magnoliopsida</taxon>
        <taxon>eudicotyledons</taxon>
        <taxon>Gunneridae</taxon>
        <taxon>Pentapetalae</taxon>
        <taxon>rosids</taxon>
        <taxon>fabids</taxon>
        <taxon>Fabales</taxon>
        <taxon>Fabaceae</taxon>
        <taxon>Papilionoideae</taxon>
        <taxon>50 kb inversion clade</taxon>
        <taxon>dalbergioids sensu lato</taxon>
        <taxon>Dalbergieae</taxon>
        <taxon>Pterocarpus clade</taxon>
        <taxon>Stylosanthes</taxon>
    </lineage>
</organism>
<reference evidence="1 2" key="1">
    <citation type="journal article" date="2023" name="Plants (Basel)">
        <title>Bridging the Gap: Combining Genomics and Transcriptomics Approaches to Understand Stylosanthes scabra, an Orphan Legume from the Brazilian Caatinga.</title>
        <authorList>
            <person name="Ferreira-Neto J.R.C."/>
            <person name="da Silva M.D."/>
            <person name="Binneck E."/>
            <person name="de Melo N.F."/>
            <person name="da Silva R.H."/>
            <person name="de Melo A.L.T.M."/>
            <person name="Pandolfi V."/>
            <person name="Bustamante F.O."/>
            <person name="Brasileiro-Vidal A.C."/>
            <person name="Benko-Iseppon A.M."/>
        </authorList>
    </citation>
    <scope>NUCLEOTIDE SEQUENCE [LARGE SCALE GENOMIC DNA]</scope>
    <source>
        <tissue evidence="1">Leaves</tissue>
    </source>
</reference>
<name>A0ABU6X0A0_9FABA</name>
<accession>A0ABU6X0A0</accession>
<proteinExistence type="predicted"/>
<evidence type="ECO:0000313" key="1">
    <source>
        <dbReference type="EMBL" id="MED6191554.1"/>
    </source>
</evidence>
<sequence length="171" mass="19594">MPLPEFNVSGCKLTFVCCQIGYSNCHFADIDGSDVGSVEDTSLPNWTTHMVRGTWLSNNHNLFYYGLPSPLLDHLRRSRSPMLNTKTLLQENLENELQILEDLIYIFDDMIDNMGETEFDDRENYGWDEKLALDFKNLQRRIACSVSSSCHDGVNMLTKEVAKCMAEDRRG</sequence>
<dbReference type="Proteomes" id="UP001341840">
    <property type="component" value="Unassembled WGS sequence"/>
</dbReference>
<comment type="caution">
    <text evidence="1">The sequence shown here is derived from an EMBL/GenBank/DDBJ whole genome shotgun (WGS) entry which is preliminary data.</text>
</comment>
<keyword evidence="2" id="KW-1185">Reference proteome</keyword>
<gene>
    <name evidence="1" type="ORF">PIB30_001285</name>
</gene>
<protein>
    <submittedName>
        <fullName evidence="1">Uncharacterized protein</fullName>
    </submittedName>
</protein>
<evidence type="ECO:0000313" key="2">
    <source>
        <dbReference type="Proteomes" id="UP001341840"/>
    </source>
</evidence>
<dbReference type="EMBL" id="JASCZI010211451">
    <property type="protein sequence ID" value="MED6191554.1"/>
    <property type="molecule type" value="Genomic_DNA"/>
</dbReference>